<name>A0ABR2LXS2_9ASPA</name>
<evidence type="ECO:0000256" key="2">
    <source>
        <dbReference type="ARBA" id="ARBA00022771"/>
    </source>
</evidence>
<evidence type="ECO:0000313" key="6">
    <source>
        <dbReference type="EMBL" id="KAK8953162.1"/>
    </source>
</evidence>
<comment type="caution">
    <text evidence="6">The sequence shown here is derived from an EMBL/GenBank/DDBJ whole genome shotgun (WGS) entry which is preliminary data.</text>
</comment>
<feature type="domain" description="RING-type" evidence="5">
    <location>
        <begin position="4"/>
        <end position="30"/>
    </location>
</feature>
<dbReference type="InterPro" id="IPR017907">
    <property type="entry name" value="Znf_RING_CS"/>
</dbReference>
<dbReference type="PROSITE" id="PS00518">
    <property type="entry name" value="ZF_RING_1"/>
    <property type="match status" value="1"/>
</dbReference>
<dbReference type="InterPro" id="IPR001841">
    <property type="entry name" value="Znf_RING"/>
</dbReference>
<organism evidence="6 7">
    <name type="scientific">Platanthera guangdongensis</name>
    <dbReference type="NCBI Taxonomy" id="2320717"/>
    <lineage>
        <taxon>Eukaryota</taxon>
        <taxon>Viridiplantae</taxon>
        <taxon>Streptophyta</taxon>
        <taxon>Embryophyta</taxon>
        <taxon>Tracheophyta</taxon>
        <taxon>Spermatophyta</taxon>
        <taxon>Magnoliopsida</taxon>
        <taxon>Liliopsida</taxon>
        <taxon>Asparagales</taxon>
        <taxon>Orchidaceae</taxon>
        <taxon>Orchidoideae</taxon>
        <taxon>Orchideae</taxon>
        <taxon>Orchidinae</taxon>
        <taxon>Platanthera</taxon>
    </lineage>
</organism>
<keyword evidence="3" id="KW-0862">Zinc</keyword>
<keyword evidence="1" id="KW-0479">Metal-binding</keyword>
<keyword evidence="2 4" id="KW-0863">Zinc-finger</keyword>
<evidence type="ECO:0000256" key="3">
    <source>
        <dbReference type="ARBA" id="ARBA00022833"/>
    </source>
</evidence>
<sequence length="91" mass="11053">MTGCGHVFCCRCIIHWLYYFSSVMKCPVCRRIVITSQLSPRYNFEIHSPEVRRIRNDLDQEPSPFQRHVPWEQFMNLLDEEHEDNQDEEHE</sequence>
<proteinExistence type="predicted"/>
<evidence type="ECO:0000256" key="4">
    <source>
        <dbReference type="PROSITE-ProRule" id="PRU00175"/>
    </source>
</evidence>
<protein>
    <recommendedName>
        <fullName evidence="5">RING-type domain-containing protein</fullName>
    </recommendedName>
</protein>
<dbReference type="PROSITE" id="PS50089">
    <property type="entry name" value="ZF_RING_2"/>
    <property type="match status" value="1"/>
</dbReference>
<dbReference type="Proteomes" id="UP001412067">
    <property type="component" value="Unassembled WGS sequence"/>
</dbReference>
<accession>A0ABR2LXS2</accession>
<dbReference type="Gene3D" id="3.30.40.10">
    <property type="entry name" value="Zinc/RING finger domain, C3HC4 (zinc finger)"/>
    <property type="match status" value="1"/>
</dbReference>
<evidence type="ECO:0000313" key="7">
    <source>
        <dbReference type="Proteomes" id="UP001412067"/>
    </source>
</evidence>
<keyword evidence="7" id="KW-1185">Reference proteome</keyword>
<evidence type="ECO:0000259" key="5">
    <source>
        <dbReference type="PROSITE" id="PS50089"/>
    </source>
</evidence>
<dbReference type="InterPro" id="IPR018957">
    <property type="entry name" value="Znf_C3HC4_RING-type"/>
</dbReference>
<evidence type="ECO:0000256" key="1">
    <source>
        <dbReference type="ARBA" id="ARBA00022723"/>
    </source>
</evidence>
<reference evidence="6 7" key="1">
    <citation type="journal article" date="2022" name="Nat. Plants">
        <title>Genomes of leafy and leafless Platanthera orchids illuminate the evolution of mycoheterotrophy.</title>
        <authorList>
            <person name="Li M.H."/>
            <person name="Liu K.W."/>
            <person name="Li Z."/>
            <person name="Lu H.C."/>
            <person name="Ye Q.L."/>
            <person name="Zhang D."/>
            <person name="Wang J.Y."/>
            <person name="Li Y.F."/>
            <person name="Zhong Z.M."/>
            <person name="Liu X."/>
            <person name="Yu X."/>
            <person name="Liu D.K."/>
            <person name="Tu X.D."/>
            <person name="Liu B."/>
            <person name="Hao Y."/>
            <person name="Liao X.Y."/>
            <person name="Jiang Y.T."/>
            <person name="Sun W.H."/>
            <person name="Chen J."/>
            <person name="Chen Y.Q."/>
            <person name="Ai Y."/>
            <person name="Zhai J.W."/>
            <person name="Wu S.S."/>
            <person name="Zhou Z."/>
            <person name="Hsiao Y.Y."/>
            <person name="Wu W.L."/>
            <person name="Chen Y.Y."/>
            <person name="Lin Y.F."/>
            <person name="Hsu J.L."/>
            <person name="Li C.Y."/>
            <person name="Wang Z.W."/>
            <person name="Zhao X."/>
            <person name="Zhong W.Y."/>
            <person name="Ma X.K."/>
            <person name="Ma L."/>
            <person name="Huang J."/>
            <person name="Chen G.Z."/>
            <person name="Huang M.Z."/>
            <person name="Huang L."/>
            <person name="Peng D.H."/>
            <person name="Luo Y.B."/>
            <person name="Zou S.Q."/>
            <person name="Chen S.P."/>
            <person name="Lan S."/>
            <person name="Tsai W.C."/>
            <person name="Van de Peer Y."/>
            <person name="Liu Z.J."/>
        </authorList>
    </citation>
    <scope>NUCLEOTIDE SEQUENCE [LARGE SCALE GENOMIC DNA]</scope>
    <source>
        <strain evidence="6">Lor288</strain>
    </source>
</reference>
<dbReference type="InterPro" id="IPR013083">
    <property type="entry name" value="Znf_RING/FYVE/PHD"/>
</dbReference>
<dbReference type="Pfam" id="PF00097">
    <property type="entry name" value="zf-C3HC4"/>
    <property type="match status" value="1"/>
</dbReference>
<dbReference type="EMBL" id="JBBWWR010000014">
    <property type="protein sequence ID" value="KAK8953162.1"/>
    <property type="molecule type" value="Genomic_DNA"/>
</dbReference>
<gene>
    <name evidence="6" type="ORF">KSP40_PGU005133</name>
</gene>
<dbReference type="SUPFAM" id="SSF57850">
    <property type="entry name" value="RING/U-box"/>
    <property type="match status" value="1"/>
</dbReference>